<accession>A0A918AE72</accession>
<evidence type="ECO:0000259" key="1">
    <source>
        <dbReference type="Pfam" id="PF07179"/>
    </source>
</evidence>
<evidence type="ECO:0000313" key="3">
    <source>
        <dbReference type="Proteomes" id="UP000660745"/>
    </source>
</evidence>
<dbReference type="InterPro" id="IPR009839">
    <property type="entry name" value="SseB_N"/>
</dbReference>
<name>A0A918AE72_9ACTN</name>
<sequence length="332" mass="36601">MGDWPATGGDRVLSILFYSVQYQSAFDDALALFRARALILEPIHGLTPEEEYEAVAASLRNDSPLADLIPSPLPVPHSEQEFRDFARRVLDHMDALRPWPELPFLSVAEGPWQDYADSPVIARIRMNEMRVTERIHRHLSQVNGDERLRHWLTLRLNSGDEVALAEPWWPGSEDIAVLSRRDADRATETVLEAFLHVTGFTLDDLDDLTDGVDRLSRGGAGTGWLAYTLRRERTSGGAGQAAFQAFQRARLHCEAMDKPGVVAVGPPGKGLVPAFTSPEALAHYVTAKGGDLEPRFFSTVGADLLGLLPDGYAVLVDPGQEYAAAFDRHGPR</sequence>
<keyword evidence="3" id="KW-1185">Reference proteome</keyword>
<reference evidence="2" key="2">
    <citation type="submission" date="2020-09" db="EMBL/GenBank/DDBJ databases">
        <authorList>
            <person name="Sun Q."/>
            <person name="Zhou Y."/>
        </authorList>
    </citation>
    <scope>NUCLEOTIDE SEQUENCE</scope>
    <source>
        <strain evidence="2">CGMCC 4.7430</strain>
    </source>
</reference>
<evidence type="ECO:0000313" key="2">
    <source>
        <dbReference type="EMBL" id="GGP16419.1"/>
    </source>
</evidence>
<reference evidence="2" key="1">
    <citation type="journal article" date="2014" name="Int. J. Syst. Evol. Microbiol.">
        <title>Complete genome sequence of Corynebacterium casei LMG S-19264T (=DSM 44701T), isolated from a smear-ripened cheese.</title>
        <authorList>
            <consortium name="US DOE Joint Genome Institute (JGI-PGF)"/>
            <person name="Walter F."/>
            <person name="Albersmeier A."/>
            <person name="Kalinowski J."/>
            <person name="Ruckert C."/>
        </authorList>
    </citation>
    <scope>NUCLEOTIDE SEQUENCE</scope>
    <source>
        <strain evidence="2">CGMCC 4.7430</strain>
    </source>
</reference>
<dbReference type="EMBL" id="BMNK01000021">
    <property type="protein sequence ID" value="GGP16419.1"/>
    <property type="molecule type" value="Genomic_DNA"/>
</dbReference>
<gene>
    <name evidence="2" type="ORF">GCM10012278_80050</name>
</gene>
<feature type="domain" description="SseB protein N-terminal" evidence="1">
    <location>
        <begin position="240"/>
        <end position="328"/>
    </location>
</feature>
<dbReference type="Pfam" id="PF07179">
    <property type="entry name" value="SseB"/>
    <property type="match status" value="1"/>
</dbReference>
<dbReference type="Proteomes" id="UP000660745">
    <property type="component" value="Unassembled WGS sequence"/>
</dbReference>
<dbReference type="RefSeq" id="WP_189143991.1">
    <property type="nucleotide sequence ID" value="NZ_BMNK01000021.1"/>
</dbReference>
<proteinExistence type="predicted"/>
<protein>
    <recommendedName>
        <fullName evidence="1">SseB protein N-terminal domain-containing protein</fullName>
    </recommendedName>
</protein>
<organism evidence="2 3">
    <name type="scientific">Nonomuraea glycinis</name>
    <dbReference type="NCBI Taxonomy" id="2047744"/>
    <lineage>
        <taxon>Bacteria</taxon>
        <taxon>Bacillati</taxon>
        <taxon>Actinomycetota</taxon>
        <taxon>Actinomycetes</taxon>
        <taxon>Streptosporangiales</taxon>
        <taxon>Streptosporangiaceae</taxon>
        <taxon>Nonomuraea</taxon>
    </lineage>
</organism>
<dbReference type="AlphaFoldDB" id="A0A918AE72"/>
<comment type="caution">
    <text evidence="2">The sequence shown here is derived from an EMBL/GenBank/DDBJ whole genome shotgun (WGS) entry which is preliminary data.</text>
</comment>